<accession>A0A8B7G8V6</accession>
<dbReference type="InterPro" id="IPR015943">
    <property type="entry name" value="WD40/YVTN_repeat-like_dom_sf"/>
</dbReference>
<protein>
    <submittedName>
        <fullName evidence="1">WD repeat domain 93</fullName>
    </submittedName>
</protein>
<dbReference type="InterPro" id="IPR036322">
    <property type="entry name" value="WD40_repeat_dom_sf"/>
</dbReference>
<dbReference type="Gene3D" id="2.130.10.10">
    <property type="entry name" value="YVTN repeat-like/Quinoprotein amine dehydrogenase"/>
    <property type="match status" value="1"/>
</dbReference>
<dbReference type="EMBL" id="ABDC03013843">
    <property type="status" value="NOT_ANNOTATED_CDS"/>
    <property type="molecule type" value="Genomic_DNA"/>
</dbReference>
<keyword evidence="2" id="KW-1185">Reference proteome</keyword>
<dbReference type="InterPro" id="IPR006885">
    <property type="entry name" value="NADH_UbQ_FeS_4_mit-like"/>
</dbReference>
<dbReference type="GeneTree" id="ENSGT00390000009995"/>
<sequence>MMSSPRKSQTQKMKLSLTTRKVSLEVPIPTEKDWPTDNDGDYIFLDVNQGLDSLPQPYRMINKLVNLLFDRSWEIIEERDALREAESNRIQPTVYPPTEEIQLNKKPNCMAVCQDFLFIGGAKGFSIYNLYNAKQIYVWDKLKVDVTSICATDLGSEMLLALVDEMGIIRLLYFYKDGIFLSKAINEVDDASKQVACLKMEISQGGDFAAFLLQGAGDVWLDVYKLPKETWLKEVGHPQFPSNSKKKVKQPNTLDLLSTDTLEMDVNINFKGEIKLSLPVHIMKIKPPKPITGTTFKSPLEVFAKVEDCCGLGSGQNHFIKESQWEQQAELFNASYKRYLEGELEEEPVSSATFHFLFLNSIIAMPTEVKNPNPAGVPCVLGVRWTGSHNFFLYSLNRTLKDKVEPEGVWPCAAPITVSRLSPSASYLVLACEDGVLTLWDLVEGFPLGVIALPEGCFCRSIHFLKYFLVHKGQNMYTEDPVKSRMKCVVLCTDASLHLVEANRAQGPTSHVLVERPVKHLDEAICTVAPVLPLPGMLLTFAQNGCVCLMDVTKREVICAFAPGRDFHLAAPWTPVFVVSSQPPCFLLRDDSPHETGSTDDAEIQNSVFYFKFEAYPFLKKILKHGTIPQREVESMAFSQTLPLEIRCEHLLQKRFQQLEKNQMKAHDHWVRLRRYSMFLQKLNFRK</sequence>
<reference evidence="1" key="3">
    <citation type="submission" date="2025-09" db="UniProtKB">
        <authorList>
            <consortium name="Ensembl"/>
        </authorList>
    </citation>
    <scope>IDENTIFICATION</scope>
</reference>
<organism evidence="1 2">
    <name type="scientific">Microcebus murinus</name>
    <name type="common">Gray mouse lemur</name>
    <name type="synonym">Lemur murinus</name>
    <dbReference type="NCBI Taxonomy" id="30608"/>
    <lineage>
        <taxon>Eukaryota</taxon>
        <taxon>Metazoa</taxon>
        <taxon>Chordata</taxon>
        <taxon>Craniata</taxon>
        <taxon>Vertebrata</taxon>
        <taxon>Euteleostomi</taxon>
        <taxon>Mammalia</taxon>
        <taxon>Eutheria</taxon>
        <taxon>Euarchontoglires</taxon>
        <taxon>Primates</taxon>
        <taxon>Strepsirrhini</taxon>
        <taxon>Lemuriformes</taxon>
        <taxon>Cheirogaleidae</taxon>
        <taxon>Microcebus</taxon>
    </lineage>
</organism>
<reference evidence="1" key="1">
    <citation type="submission" date="2016-12" db="EMBL/GenBank/DDBJ databases">
        <title>Mouse lemur reference genome and diversity panel.</title>
        <authorList>
            <person name="Harris R."/>
            <person name="Larsen P."/>
            <person name="Liu Y."/>
            <person name="Hughes D.S."/>
            <person name="Murali S."/>
            <person name="Raveendran M."/>
            <person name="Korchina V."/>
            <person name="Wang M."/>
            <person name="Jhangiani S."/>
            <person name="Bandaranaike D."/>
            <person name="Bellair M."/>
            <person name="Blankenburg K."/>
            <person name="Chao H."/>
            <person name="Dahdouli M."/>
            <person name="Dinh H."/>
            <person name="Doddapaneni H."/>
            <person name="English A."/>
            <person name="Firestine M."/>
            <person name="Gnanaolivu R."/>
            <person name="Gross S."/>
            <person name="Hernandez B."/>
            <person name="Javaid M."/>
            <person name="Jayaseelan J."/>
            <person name="Jones J."/>
            <person name="Khan Z."/>
            <person name="Kovar C."/>
            <person name="Kurapati P."/>
            <person name="Le B."/>
            <person name="Lee S."/>
            <person name="Li M."/>
            <person name="Mathew T."/>
            <person name="Narasimhan A."/>
            <person name="Ngo D."/>
            <person name="Nguyen L."/>
            <person name="Okwuonu G."/>
            <person name="Ongeri F."/>
            <person name="Osuji N."/>
            <person name="Pu L.-L."/>
            <person name="Puazo M."/>
            <person name="Quiroz J."/>
            <person name="Raj R."/>
            <person name="Rajbhandari K."/>
            <person name="Reid J.G."/>
            <person name="Santibanez J."/>
            <person name="Sexton D."/>
            <person name="Skinner E."/>
            <person name="Vee V."/>
            <person name="Weissenberger G."/>
            <person name="Wu Y."/>
            <person name="Xin Y."/>
            <person name="Han Y."/>
            <person name="Campbell C."/>
            <person name="Brown A."/>
            <person name="Sullivan B."/>
            <person name="Shelton J."/>
            <person name="Brown S."/>
            <person name="Dudchenko O."/>
            <person name="Machol I."/>
            <person name="Durand N."/>
            <person name="Shamim M."/>
            <person name="Lieberman A."/>
            <person name="Muzny D.M."/>
            <person name="Richards S."/>
            <person name="Yoder A."/>
            <person name="Worley K.C."/>
            <person name="Rogers J."/>
            <person name="Gibbs R.A."/>
        </authorList>
    </citation>
    <scope>NUCLEOTIDE SEQUENCE [LARGE SCALE GENOMIC DNA]</scope>
</reference>
<evidence type="ECO:0000313" key="2">
    <source>
        <dbReference type="Proteomes" id="UP000694394"/>
    </source>
</evidence>
<reference evidence="1" key="2">
    <citation type="submission" date="2025-08" db="UniProtKB">
        <authorList>
            <consortium name="Ensembl"/>
        </authorList>
    </citation>
    <scope>IDENTIFICATION</scope>
</reference>
<dbReference type="GO" id="GO:0022900">
    <property type="term" value="P:electron transport chain"/>
    <property type="evidence" value="ECO:0007669"/>
    <property type="project" value="InterPro"/>
</dbReference>
<dbReference type="SUPFAM" id="SSF50978">
    <property type="entry name" value="WD40 repeat-like"/>
    <property type="match status" value="1"/>
</dbReference>
<dbReference type="CTD" id="56964"/>
<dbReference type="AlphaFoldDB" id="A0A8B7G8V6"/>
<dbReference type="InterPro" id="IPR049547">
    <property type="entry name" value="WDR93_beta-prop"/>
</dbReference>
<dbReference type="PANTHER" id="PTHR12219">
    <property type="entry name" value="NADH-UBIQUINONE OXIDOREDUCTASE"/>
    <property type="match status" value="1"/>
</dbReference>
<dbReference type="PANTHER" id="PTHR12219:SF17">
    <property type="entry name" value="WD REPEAT-CONTAINING PROTEIN 93"/>
    <property type="match status" value="1"/>
</dbReference>
<name>A0A8B7G8V6_MICMU</name>
<dbReference type="OrthoDB" id="547231at2759"/>
<evidence type="ECO:0000313" key="1">
    <source>
        <dbReference type="Ensembl" id="ENSMICP00000007575.3"/>
    </source>
</evidence>
<dbReference type="Pfam" id="PF21030">
    <property type="entry name" value="WDR93"/>
    <property type="match status" value="1"/>
</dbReference>
<gene>
    <name evidence="1" type="primary">WDR93</name>
</gene>
<dbReference type="RefSeq" id="XP_012618781.2">
    <property type="nucleotide sequence ID" value="XM_012763327.2"/>
</dbReference>
<dbReference type="RefSeq" id="XP_012618782.2">
    <property type="nucleotide sequence ID" value="XM_012763328.2"/>
</dbReference>
<dbReference type="Ensembl" id="ENSMICT00000008316.3">
    <property type="protein sequence ID" value="ENSMICP00000007575.3"/>
    <property type="gene ID" value="ENSMICG00000008313.3"/>
</dbReference>
<dbReference type="RefSeq" id="XP_012618783.2">
    <property type="nucleotide sequence ID" value="XM_012763329.2"/>
</dbReference>
<dbReference type="Proteomes" id="UP000694394">
    <property type="component" value="Chromosome 9"/>
</dbReference>
<proteinExistence type="predicted"/>
<dbReference type="KEGG" id="mmur:105870616"/>